<reference evidence="3" key="1">
    <citation type="journal article" date="2017" name="Front. Plant Sci.">
        <title>Climate Clever Clovers: New Paradigm to Reduce the Environmental Footprint of Ruminants by Breeding Low Methanogenic Forages Utilizing Haplotype Variation.</title>
        <authorList>
            <person name="Kaur P."/>
            <person name="Appels R."/>
            <person name="Bayer P.E."/>
            <person name="Keeble-Gagnere G."/>
            <person name="Wang J."/>
            <person name="Hirakawa H."/>
            <person name="Shirasawa K."/>
            <person name="Vercoe P."/>
            <person name="Stefanova K."/>
            <person name="Durmic Z."/>
            <person name="Nichols P."/>
            <person name="Revell C."/>
            <person name="Isobe S.N."/>
            <person name="Edwards D."/>
            <person name="Erskine W."/>
        </authorList>
    </citation>
    <scope>NUCLEOTIDE SEQUENCE [LARGE SCALE GENOMIC DNA]</scope>
    <source>
        <strain evidence="3">cv. Daliak</strain>
    </source>
</reference>
<keyword evidence="3" id="KW-1185">Reference proteome</keyword>
<dbReference type="EMBL" id="DF973533">
    <property type="protein sequence ID" value="GAU33651.1"/>
    <property type="molecule type" value="Genomic_DNA"/>
</dbReference>
<protein>
    <submittedName>
        <fullName evidence="2">Uncharacterized protein</fullName>
    </submittedName>
</protein>
<evidence type="ECO:0000256" key="1">
    <source>
        <dbReference type="SAM" id="MobiDB-lite"/>
    </source>
</evidence>
<evidence type="ECO:0000313" key="3">
    <source>
        <dbReference type="Proteomes" id="UP000242715"/>
    </source>
</evidence>
<dbReference type="AlphaFoldDB" id="A0A2Z6MQK3"/>
<feature type="region of interest" description="Disordered" evidence="1">
    <location>
        <begin position="53"/>
        <end position="87"/>
    </location>
</feature>
<organism evidence="2 3">
    <name type="scientific">Trifolium subterraneum</name>
    <name type="common">Subterranean clover</name>
    <dbReference type="NCBI Taxonomy" id="3900"/>
    <lineage>
        <taxon>Eukaryota</taxon>
        <taxon>Viridiplantae</taxon>
        <taxon>Streptophyta</taxon>
        <taxon>Embryophyta</taxon>
        <taxon>Tracheophyta</taxon>
        <taxon>Spermatophyta</taxon>
        <taxon>Magnoliopsida</taxon>
        <taxon>eudicotyledons</taxon>
        <taxon>Gunneridae</taxon>
        <taxon>Pentapetalae</taxon>
        <taxon>rosids</taxon>
        <taxon>fabids</taxon>
        <taxon>Fabales</taxon>
        <taxon>Fabaceae</taxon>
        <taxon>Papilionoideae</taxon>
        <taxon>50 kb inversion clade</taxon>
        <taxon>NPAAA clade</taxon>
        <taxon>Hologalegina</taxon>
        <taxon>IRL clade</taxon>
        <taxon>Trifolieae</taxon>
        <taxon>Trifolium</taxon>
    </lineage>
</organism>
<proteinExistence type="predicted"/>
<sequence>MKSIIHYIDTQKQERRKKETNLGSGESFFGFAENEFVGLGSRVGRYGHCYRTRTSSTSRRRREAVEEGEPCSCDTRSSRHFSLSDDR</sequence>
<dbReference type="Proteomes" id="UP000242715">
    <property type="component" value="Unassembled WGS sequence"/>
</dbReference>
<evidence type="ECO:0000313" key="2">
    <source>
        <dbReference type="EMBL" id="GAU33651.1"/>
    </source>
</evidence>
<feature type="compositionally biased region" description="Basic and acidic residues" evidence="1">
    <location>
        <begin position="9"/>
        <end position="20"/>
    </location>
</feature>
<accession>A0A2Z6MQK3</accession>
<name>A0A2Z6MQK3_TRISU</name>
<gene>
    <name evidence="2" type="ORF">TSUD_310590</name>
</gene>
<feature type="region of interest" description="Disordered" evidence="1">
    <location>
        <begin position="1"/>
        <end position="25"/>
    </location>
</feature>